<sequence length="337" mass="37143">MLQVRIPSASFFLFLFSFNLLLQHNTPWIRIKINHQHQERRSEPKKEDDAEVQAHRRLLRQFNEAKTRQRPNVKKTSSVQVSFGPGASSSSSSIRTFGVRKDGNGAKGTGSRLKHSTSDDRQIVISSSSTAKEEGSGSRSSNALALKVKKDYREPWDYAHTYYPTTLPWRPPYSGDPELLDEAEFGEATRELDYVENAINATSDLSLLDDSEEKRMMLFQFPANLPLNKRPASIKGKEKVESSLTSSGGVGAPMKAGLNGLSGGYMGKLLIYQSGAVKLKLGDTLYDVSPGSDGSFAQDIAAINTKEKNCCVLGEIGKRAVVAPDIDSLFLNLNRPK</sequence>
<organism evidence="3 4">
    <name type="scientific">Dipteronia dyeriana</name>
    <dbReference type="NCBI Taxonomy" id="168575"/>
    <lineage>
        <taxon>Eukaryota</taxon>
        <taxon>Viridiplantae</taxon>
        <taxon>Streptophyta</taxon>
        <taxon>Embryophyta</taxon>
        <taxon>Tracheophyta</taxon>
        <taxon>Spermatophyta</taxon>
        <taxon>Magnoliopsida</taxon>
        <taxon>eudicotyledons</taxon>
        <taxon>Gunneridae</taxon>
        <taxon>Pentapetalae</taxon>
        <taxon>rosids</taxon>
        <taxon>malvids</taxon>
        <taxon>Sapindales</taxon>
        <taxon>Sapindaceae</taxon>
        <taxon>Hippocastanoideae</taxon>
        <taxon>Acereae</taxon>
        <taxon>Dipteronia</taxon>
    </lineage>
</organism>
<keyword evidence="4" id="KW-1185">Reference proteome</keyword>
<accession>A0AAD9X691</accession>
<reference evidence="3" key="1">
    <citation type="journal article" date="2023" name="Plant J.">
        <title>Genome sequences and population genomics provide insights into the demographic history, inbreeding, and mutation load of two 'living fossil' tree species of Dipteronia.</title>
        <authorList>
            <person name="Feng Y."/>
            <person name="Comes H.P."/>
            <person name="Chen J."/>
            <person name="Zhu S."/>
            <person name="Lu R."/>
            <person name="Zhang X."/>
            <person name="Li P."/>
            <person name="Qiu J."/>
            <person name="Olsen K.M."/>
            <person name="Qiu Y."/>
        </authorList>
    </citation>
    <scope>NUCLEOTIDE SEQUENCE</scope>
    <source>
        <strain evidence="3">KIB01</strain>
    </source>
</reference>
<feature type="chain" id="PRO_5042237057" description="DNA-directed RNA polymerase III subunit RPC4" evidence="2">
    <location>
        <begin position="24"/>
        <end position="337"/>
    </location>
</feature>
<dbReference type="EMBL" id="JANJYI010000004">
    <property type="protein sequence ID" value="KAK2653481.1"/>
    <property type="molecule type" value="Genomic_DNA"/>
</dbReference>
<gene>
    <name evidence="3" type="ORF">Ddye_013337</name>
</gene>
<dbReference type="PANTHER" id="PTHR13408">
    <property type="entry name" value="DNA-DIRECTED RNA POLYMERASE III"/>
    <property type="match status" value="1"/>
</dbReference>
<proteinExistence type="predicted"/>
<dbReference type="GO" id="GO:0003677">
    <property type="term" value="F:DNA binding"/>
    <property type="evidence" value="ECO:0007669"/>
    <property type="project" value="InterPro"/>
</dbReference>
<dbReference type="AlphaFoldDB" id="A0AAD9X691"/>
<comment type="caution">
    <text evidence="3">The sequence shown here is derived from an EMBL/GenBank/DDBJ whole genome shotgun (WGS) entry which is preliminary data.</text>
</comment>
<dbReference type="Pfam" id="PF05132">
    <property type="entry name" value="RNA_pol_Rpc4"/>
    <property type="match status" value="1"/>
</dbReference>
<evidence type="ECO:0000256" key="2">
    <source>
        <dbReference type="SAM" id="SignalP"/>
    </source>
</evidence>
<dbReference type="PANTHER" id="PTHR13408:SF6">
    <property type="entry name" value="DNA BINDING PROTEIN"/>
    <property type="match status" value="1"/>
</dbReference>
<evidence type="ECO:0008006" key="5">
    <source>
        <dbReference type="Google" id="ProtNLM"/>
    </source>
</evidence>
<feature type="region of interest" description="Disordered" evidence="1">
    <location>
        <begin position="62"/>
        <end position="142"/>
    </location>
</feature>
<dbReference type="InterPro" id="IPR007811">
    <property type="entry name" value="RPC4"/>
</dbReference>
<evidence type="ECO:0000313" key="3">
    <source>
        <dbReference type="EMBL" id="KAK2653481.1"/>
    </source>
</evidence>
<dbReference type="GO" id="GO:0005666">
    <property type="term" value="C:RNA polymerase III complex"/>
    <property type="evidence" value="ECO:0007669"/>
    <property type="project" value="InterPro"/>
</dbReference>
<protein>
    <recommendedName>
        <fullName evidence="5">DNA-directed RNA polymerase III subunit RPC4</fullName>
    </recommendedName>
</protein>
<dbReference type="Proteomes" id="UP001280121">
    <property type="component" value="Unassembled WGS sequence"/>
</dbReference>
<evidence type="ECO:0000256" key="1">
    <source>
        <dbReference type="SAM" id="MobiDB-lite"/>
    </source>
</evidence>
<feature type="signal peptide" evidence="2">
    <location>
        <begin position="1"/>
        <end position="23"/>
    </location>
</feature>
<evidence type="ECO:0000313" key="4">
    <source>
        <dbReference type="Proteomes" id="UP001280121"/>
    </source>
</evidence>
<name>A0AAD9X691_9ROSI</name>
<dbReference type="GO" id="GO:0042797">
    <property type="term" value="P:tRNA transcription by RNA polymerase III"/>
    <property type="evidence" value="ECO:0007669"/>
    <property type="project" value="TreeGrafter"/>
</dbReference>
<keyword evidence="2" id="KW-0732">Signal</keyword>